<keyword evidence="7" id="KW-1185">Reference proteome</keyword>
<evidence type="ECO:0000256" key="2">
    <source>
        <dbReference type="SAM" id="Coils"/>
    </source>
</evidence>
<proteinExistence type="inferred from homology"/>
<dbReference type="InterPro" id="IPR058637">
    <property type="entry name" value="YknX-like_C"/>
</dbReference>
<sequence length="351" mass="38198">MRWNSMVRILGLLLIAGVCLAGWLLLADQDPAVAGKAQRPPVPVTVWTVQTRPFSDRVAALGTLRAWESVVITASVTETIDSLHFEDGQRVLRGALLARLQQSEEAAALREQQAMLAEQEREVARLEDLARRNQVAETEVDQRKTLAAIARSKIAQSNARIADRTITAPFDGVLGLRQVSAGALISPGEGIVTLDDLSRMRLDFTVPSRSLAFLIVGQPVMANTAAYSDTFSGVVSAIDSRVNPDNRSLTARARFDNGDGRLRPGMLMTLILQGPERQALVIPEQALVSRAKDHFVWLLEGDQATRVAVQLGSRIPGWVEVTAGLEVGEQVVHEGVARLRGEQALVERITP</sequence>
<dbReference type="Pfam" id="PF25954">
    <property type="entry name" value="Beta-barrel_RND_2"/>
    <property type="match status" value="1"/>
</dbReference>
<dbReference type="Gene3D" id="2.40.30.170">
    <property type="match status" value="1"/>
</dbReference>
<keyword evidence="2" id="KW-0175">Coiled coil</keyword>
<dbReference type="InterPro" id="IPR058625">
    <property type="entry name" value="MdtA-like_BSH"/>
</dbReference>
<accession>A0ABT3TIM6</accession>
<evidence type="ECO:0000256" key="1">
    <source>
        <dbReference type="ARBA" id="ARBA00009477"/>
    </source>
</evidence>
<feature type="domain" description="Multidrug resistance protein MdtA-like barrel-sandwich hybrid" evidence="3">
    <location>
        <begin position="69"/>
        <end position="189"/>
    </location>
</feature>
<dbReference type="Gene3D" id="1.10.287.470">
    <property type="entry name" value="Helix hairpin bin"/>
    <property type="match status" value="1"/>
</dbReference>
<feature type="coiled-coil region" evidence="2">
    <location>
        <begin position="100"/>
        <end position="139"/>
    </location>
</feature>
<dbReference type="Gene3D" id="2.40.50.100">
    <property type="match status" value="1"/>
</dbReference>
<reference evidence="6" key="1">
    <citation type="submission" date="2019-02" db="EMBL/GenBank/DDBJ databases">
        <authorList>
            <person name="Li S.-H."/>
        </authorList>
    </citation>
    <scope>NUCLEOTIDE SEQUENCE</scope>
    <source>
        <strain evidence="6">IMCC14734</strain>
    </source>
</reference>
<name>A0ABT3TIM6_9GAMM</name>
<evidence type="ECO:0000259" key="4">
    <source>
        <dbReference type="Pfam" id="PF25954"/>
    </source>
</evidence>
<dbReference type="InterPro" id="IPR058792">
    <property type="entry name" value="Beta-barrel_RND_2"/>
</dbReference>
<dbReference type="PANTHER" id="PTHR30469">
    <property type="entry name" value="MULTIDRUG RESISTANCE PROTEIN MDTA"/>
    <property type="match status" value="1"/>
</dbReference>
<dbReference type="EMBL" id="SHNN01000002">
    <property type="protein sequence ID" value="MCX2981601.1"/>
    <property type="molecule type" value="Genomic_DNA"/>
</dbReference>
<gene>
    <name evidence="6" type="ORF">EYC98_12080</name>
</gene>
<evidence type="ECO:0000313" key="7">
    <source>
        <dbReference type="Proteomes" id="UP001143362"/>
    </source>
</evidence>
<evidence type="ECO:0000259" key="5">
    <source>
        <dbReference type="Pfam" id="PF25989"/>
    </source>
</evidence>
<dbReference type="Gene3D" id="2.40.420.20">
    <property type="match status" value="1"/>
</dbReference>
<dbReference type="Pfam" id="PF25989">
    <property type="entry name" value="YknX_C"/>
    <property type="match status" value="1"/>
</dbReference>
<comment type="similarity">
    <text evidence="1">Belongs to the membrane fusion protein (MFP) (TC 8.A.1) family.</text>
</comment>
<dbReference type="InterPro" id="IPR006143">
    <property type="entry name" value="RND_pump_MFP"/>
</dbReference>
<feature type="domain" description="CusB-like beta-barrel" evidence="4">
    <location>
        <begin position="203"/>
        <end position="274"/>
    </location>
</feature>
<dbReference type="SUPFAM" id="SSF111369">
    <property type="entry name" value="HlyD-like secretion proteins"/>
    <property type="match status" value="1"/>
</dbReference>
<dbReference type="NCBIfam" id="TIGR01730">
    <property type="entry name" value="RND_mfp"/>
    <property type="match status" value="1"/>
</dbReference>
<dbReference type="PANTHER" id="PTHR30469:SF16">
    <property type="entry name" value="HAE1 FAMILY EFFLUX PUMP MFP COMPONENT"/>
    <property type="match status" value="1"/>
</dbReference>
<evidence type="ECO:0000259" key="3">
    <source>
        <dbReference type="Pfam" id="PF25917"/>
    </source>
</evidence>
<feature type="domain" description="YknX-like C-terminal permuted SH3-like" evidence="5">
    <location>
        <begin position="279"/>
        <end position="340"/>
    </location>
</feature>
<organism evidence="6 7">
    <name type="scientific">Candidatus Litorirhabdus singularis</name>
    <dbReference type="NCBI Taxonomy" id="2518993"/>
    <lineage>
        <taxon>Bacteria</taxon>
        <taxon>Pseudomonadati</taxon>
        <taxon>Pseudomonadota</taxon>
        <taxon>Gammaproteobacteria</taxon>
        <taxon>Cellvibrionales</taxon>
        <taxon>Halieaceae</taxon>
        <taxon>Candidatus Litorirhabdus</taxon>
    </lineage>
</organism>
<dbReference type="Proteomes" id="UP001143362">
    <property type="component" value="Unassembled WGS sequence"/>
</dbReference>
<dbReference type="Pfam" id="PF25917">
    <property type="entry name" value="BSH_RND"/>
    <property type="match status" value="1"/>
</dbReference>
<protein>
    <submittedName>
        <fullName evidence="6">Efflux RND transporter periplasmic adaptor subunit</fullName>
    </submittedName>
</protein>
<evidence type="ECO:0000313" key="6">
    <source>
        <dbReference type="EMBL" id="MCX2981601.1"/>
    </source>
</evidence>
<comment type="caution">
    <text evidence="6">The sequence shown here is derived from an EMBL/GenBank/DDBJ whole genome shotgun (WGS) entry which is preliminary data.</text>
</comment>
<dbReference type="RefSeq" id="WP_279245599.1">
    <property type="nucleotide sequence ID" value="NZ_SHNN01000002.1"/>
</dbReference>